<organism evidence="2 3">
    <name type="scientific">Petrolisthes cinctipes</name>
    <name type="common">Flat porcelain crab</name>
    <dbReference type="NCBI Taxonomy" id="88211"/>
    <lineage>
        <taxon>Eukaryota</taxon>
        <taxon>Metazoa</taxon>
        <taxon>Ecdysozoa</taxon>
        <taxon>Arthropoda</taxon>
        <taxon>Crustacea</taxon>
        <taxon>Multicrustacea</taxon>
        <taxon>Malacostraca</taxon>
        <taxon>Eumalacostraca</taxon>
        <taxon>Eucarida</taxon>
        <taxon>Decapoda</taxon>
        <taxon>Pleocyemata</taxon>
        <taxon>Anomura</taxon>
        <taxon>Galatheoidea</taxon>
        <taxon>Porcellanidae</taxon>
        <taxon>Petrolisthes</taxon>
    </lineage>
</organism>
<dbReference type="AlphaFoldDB" id="A0AAE1ELI6"/>
<sequence length="187" mass="19861">LSAQPSPSLISLRPSPHATTSPLTPPLPSRHLSPHAPSPLTPHAPSPLTPPPLPLTPPPLPSRHHLSPHAPPLPSRHHLSPHATPLLPHATTSPLTPTTSPSRHTSPPHATTSPLTPSTSPLTPPLPSVHFFITQSSSSLLTSSPSHTYFHVVLHPFPHTSPQFSFLLICPPASFFPSIPFTNCHLA</sequence>
<comment type="caution">
    <text evidence="2">The sequence shown here is derived from an EMBL/GenBank/DDBJ whole genome shotgun (WGS) entry which is preliminary data.</text>
</comment>
<feature type="region of interest" description="Disordered" evidence="1">
    <location>
        <begin position="1"/>
        <end position="121"/>
    </location>
</feature>
<evidence type="ECO:0000256" key="1">
    <source>
        <dbReference type="SAM" id="MobiDB-lite"/>
    </source>
</evidence>
<reference evidence="2" key="1">
    <citation type="submission" date="2023-10" db="EMBL/GenBank/DDBJ databases">
        <title>Genome assemblies of two species of porcelain crab, Petrolisthes cinctipes and Petrolisthes manimaculis (Anomura: Porcellanidae).</title>
        <authorList>
            <person name="Angst P."/>
        </authorList>
    </citation>
    <scope>NUCLEOTIDE SEQUENCE</scope>
    <source>
        <strain evidence="2">PB745_01</strain>
        <tissue evidence="2">Gill</tissue>
    </source>
</reference>
<gene>
    <name evidence="2" type="ORF">Pcinc_037447</name>
</gene>
<evidence type="ECO:0000313" key="3">
    <source>
        <dbReference type="Proteomes" id="UP001286313"/>
    </source>
</evidence>
<feature type="non-terminal residue" evidence="2">
    <location>
        <position position="1"/>
    </location>
</feature>
<dbReference type="Proteomes" id="UP001286313">
    <property type="component" value="Unassembled WGS sequence"/>
</dbReference>
<evidence type="ECO:0000313" key="2">
    <source>
        <dbReference type="EMBL" id="KAK3856213.1"/>
    </source>
</evidence>
<feature type="compositionally biased region" description="Pro residues" evidence="1">
    <location>
        <begin position="36"/>
        <end position="61"/>
    </location>
</feature>
<dbReference type="EMBL" id="JAWQEG010005955">
    <property type="protein sequence ID" value="KAK3856213.1"/>
    <property type="molecule type" value="Genomic_DNA"/>
</dbReference>
<name>A0AAE1ELI6_PETCI</name>
<feature type="compositionally biased region" description="Low complexity" evidence="1">
    <location>
        <begin position="1"/>
        <end position="22"/>
    </location>
</feature>
<proteinExistence type="predicted"/>
<protein>
    <submittedName>
        <fullName evidence="2">Uncharacterized protein</fullName>
    </submittedName>
</protein>
<feature type="compositionally biased region" description="Low complexity" evidence="1">
    <location>
        <begin position="81"/>
        <end position="121"/>
    </location>
</feature>
<accession>A0AAE1ELI6</accession>
<keyword evidence="3" id="KW-1185">Reference proteome</keyword>